<evidence type="ECO:0000313" key="8">
    <source>
        <dbReference type="EMBL" id="CDM29461.1"/>
    </source>
</evidence>
<evidence type="ECO:0000256" key="6">
    <source>
        <dbReference type="SAM" id="Phobius"/>
    </source>
</evidence>
<dbReference type="Pfam" id="PF20684">
    <property type="entry name" value="Fung_rhodopsin"/>
    <property type="match status" value="1"/>
</dbReference>
<gene>
    <name evidence="8" type="ORF">PROQFM164_S01g003273</name>
</gene>
<evidence type="ECO:0000256" key="5">
    <source>
        <dbReference type="ARBA" id="ARBA00038359"/>
    </source>
</evidence>
<dbReference type="AlphaFoldDB" id="W6Q0H4"/>
<feature type="transmembrane region" description="Helical" evidence="6">
    <location>
        <begin position="27"/>
        <end position="48"/>
    </location>
</feature>
<evidence type="ECO:0000313" key="9">
    <source>
        <dbReference type="Proteomes" id="UP000030686"/>
    </source>
</evidence>
<evidence type="ECO:0000256" key="2">
    <source>
        <dbReference type="ARBA" id="ARBA00022692"/>
    </source>
</evidence>
<comment type="subcellular location">
    <subcellularLocation>
        <location evidence="1">Membrane</location>
        <topology evidence="1">Multi-pass membrane protein</topology>
    </subcellularLocation>
</comment>
<dbReference type="Proteomes" id="UP000030686">
    <property type="component" value="Unassembled WGS sequence"/>
</dbReference>
<dbReference type="GO" id="GO:0016020">
    <property type="term" value="C:membrane"/>
    <property type="evidence" value="ECO:0007669"/>
    <property type="project" value="UniProtKB-SubCell"/>
</dbReference>
<dbReference type="PANTHER" id="PTHR33048">
    <property type="entry name" value="PTH11-LIKE INTEGRAL MEMBRANE PROTEIN (AFU_ORTHOLOGUE AFUA_5G11245)"/>
    <property type="match status" value="1"/>
</dbReference>
<feature type="transmembrane region" description="Helical" evidence="6">
    <location>
        <begin position="222"/>
        <end position="246"/>
    </location>
</feature>
<keyword evidence="3 6" id="KW-1133">Transmembrane helix</keyword>
<dbReference type="EMBL" id="HG792015">
    <property type="protein sequence ID" value="CDM29461.1"/>
    <property type="molecule type" value="Genomic_DNA"/>
</dbReference>
<evidence type="ECO:0000256" key="3">
    <source>
        <dbReference type="ARBA" id="ARBA00022989"/>
    </source>
</evidence>
<feature type="transmembrane region" description="Helical" evidence="6">
    <location>
        <begin position="187"/>
        <end position="210"/>
    </location>
</feature>
<dbReference type="PANTHER" id="PTHR33048:SF129">
    <property type="entry name" value="INTEGRAL MEMBRANE PROTEIN-RELATED"/>
    <property type="match status" value="1"/>
</dbReference>
<dbReference type="OrthoDB" id="4525788at2759"/>
<evidence type="ECO:0000259" key="7">
    <source>
        <dbReference type="Pfam" id="PF20684"/>
    </source>
</evidence>
<proteinExistence type="inferred from homology"/>
<dbReference type="InterPro" id="IPR052337">
    <property type="entry name" value="SAT4-like"/>
</dbReference>
<reference evidence="8" key="1">
    <citation type="journal article" date="2014" name="Nat. Commun.">
        <title>Multiple recent horizontal transfers of a large genomic region in cheese making fungi.</title>
        <authorList>
            <person name="Cheeseman K."/>
            <person name="Ropars J."/>
            <person name="Renault P."/>
            <person name="Dupont J."/>
            <person name="Gouzy J."/>
            <person name="Branca A."/>
            <person name="Abraham A.L."/>
            <person name="Ceppi M."/>
            <person name="Conseiller E."/>
            <person name="Debuchy R."/>
            <person name="Malagnac F."/>
            <person name="Goarin A."/>
            <person name="Silar P."/>
            <person name="Lacoste S."/>
            <person name="Sallet E."/>
            <person name="Bensimon A."/>
            <person name="Giraud T."/>
            <person name="Brygoo Y."/>
        </authorList>
    </citation>
    <scope>NUCLEOTIDE SEQUENCE [LARGE SCALE GENOMIC DNA]</scope>
    <source>
        <strain evidence="8">FM164</strain>
    </source>
</reference>
<dbReference type="OMA" id="INMGLIC"/>
<keyword evidence="9" id="KW-1185">Reference proteome</keyword>
<organism evidence="8 9">
    <name type="scientific">Penicillium roqueforti (strain FM164)</name>
    <dbReference type="NCBI Taxonomy" id="1365484"/>
    <lineage>
        <taxon>Eukaryota</taxon>
        <taxon>Fungi</taxon>
        <taxon>Dikarya</taxon>
        <taxon>Ascomycota</taxon>
        <taxon>Pezizomycotina</taxon>
        <taxon>Eurotiomycetes</taxon>
        <taxon>Eurotiomycetidae</taxon>
        <taxon>Eurotiales</taxon>
        <taxon>Aspergillaceae</taxon>
        <taxon>Penicillium</taxon>
    </lineage>
</organism>
<evidence type="ECO:0000256" key="1">
    <source>
        <dbReference type="ARBA" id="ARBA00004141"/>
    </source>
</evidence>
<name>W6Q0H4_PENRF</name>
<accession>W6Q0H4</accession>
<protein>
    <submittedName>
        <fullName evidence="8">Genomic scaffold, ProqFM164S01</fullName>
    </submittedName>
</protein>
<feature type="transmembrane region" description="Helical" evidence="6">
    <location>
        <begin position="258"/>
        <end position="282"/>
    </location>
</feature>
<feature type="transmembrane region" description="Helical" evidence="6">
    <location>
        <begin position="60"/>
        <end position="80"/>
    </location>
</feature>
<evidence type="ECO:0000256" key="4">
    <source>
        <dbReference type="ARBA" id="ARBA00023136"/>
    </source>
</evidence>
<dbReference type="STRING" id="1365484.W6Q0H4"/>
<comment type="similarity">
    <text evidence="5">Belongs to the SAT4 family.</text>
</comment>
<feature type="domain" description="Rhodopsin" evidence="7">
    <location>
        <begin position="44"/>
        <end position="287"/>
    </location>
</feature>
<feature type="transmembrane region" description="Helical" evidence="6">
    <location>
        <begin position="138"/>
        <end position="163"/>
    </location>
</feature>
<sequence length="456" mass="50238">MKLPPAAILDSWPTPNYIDPPTRGHGVLIVNVVCLTLASLVVSLRLYTRVWITCSAGIDDALIVIGLVFGIAMAIVTSIATEHWDMNRHIWDIKLLELEAIQKLNLSFQIMFSMSSCFTKISLLWFCRRLIGKGHFALYNLAFIFAIVFVGVASLLFTIISIFQCSPIRAYWQLNPTESYHCMNDGAIVFSASVINIFTDFLVTALPMPLIWSLKLPARQRLAVISIFALGSIVNVAGSVRTVYVWKSMVTGYDATWLGWPVLIAAAVEISLGLICSSAPALRPLIAAFLPRLLSSNHNTTSYNQRSRTHRHWYSTARSRASRLVADGHHQPSYSSDRFEIIRTVEMESWVESRLPSHEKMGHGYDITSDTGRAVTPADSIEMKSGMVYASPTSAASSSASGRSETFDDLHVFQAMITLDPRFDRALKAQSCASSNFAGLGGSGSARGALLVFFVD</sequence>
<dbReference type="InterPro" id="IPR049326">
    <property type="entry name" value="Rhodopsin_dom_fungi"/>
</dbReference>
<keyword evidence="2 6" id="KW-0812">Transmembrane</keyword>
<keyword evidence="4 6" id="KW-0472">Membrane</keyword>